<evidence type="ECO:0000256" key="13">
    <source>
        <dbReference type="ARBA" id="ARBA00052212"/>
    </source>
</evidence>
<feature type="domain" description="AB hydrolase-1" evidence="20">
    <location>
        <begin position="178"/>
        <end position="433"/>
    </location>
</feature>
<comment type="catalytic activity">
    <reaction evidence="10">
        <text>N,1-di-(9Z-octadecenoyl)-sn-glycero-3-phosphoethanolamine + H2O = N-(9Z-octadecenoyl)-sn-glycero-3-phosphoethanolamine + (9Z)-octadecenoate + H(+)</text>
        <dbReference type="Rhea" id="RHEA:45396"/>
        <dbReference type="ChEBI" id="CHEBI:15377"/>
        <dbReference type="ChEBI" id="CHEBI:15378"/>
        <dbReference type="ChEBI" id="CHEBI:30823"/>
        <dbReference type="ChEBI" id="CHEBI:85222"/>
        <dbReference type="ChEBI" id="CHEBI:85229"/>
    </reaction>
    <physiologicalReaction direction="left-to-right" evidence="10">
        <dbReference type="Rhea" id="RHEA:45397"/>
    </physiologicalReaction>
</comment>
<evidence type="ECO:0000256" key="15">
    <source>
        <dbReference type="ARBA" id="ARBA00054321"/>
    </source>
</evidence>
<dbReference type="Ensembl" id="ENSSSCT00055012847.1">
    <property type="protein sequence ID" value="ENSSSCP00055010103.1"/>
    <property type="gene ID" value="ENSSSCG00055006366.1"/>
</dbReference>
<comment type="catalytic activity">
    <reaction evidence="7">
        <text>N-octadecanoyl-1-(9Z-octadecenoyl)-sn-glycero-3-phosphoethanolamine + H2O = N-octadecanoyl-sn-glycero-3-phospho-ethanolamine + (9Z)-octadecenoate + H(+)</text>
        <dbReference type="Rhea" id="RHEA:45388"/>
        <dbReference type="ChEBI" id="CHEBI:15377"/>
        <dbReference type="ChEBI" id="CHEBI:15378"/>
        <dbReference type="ChEBI" id="CHEBI:30823"/>
        <dbReference type="ChEBI" id="CHEBI:85219"/>
        <dbReference type="ChEBI" id="CHEBI:85227"/>
    </reaction>
    <physiologicalReaction direction="left-to-right" evidence="7">
        <dbReference type="Rhea" id="RHEA:45389"/>
    </physiologicalReaction>
</comment>
<dbReference type="Proteomes" id="UP000694724">
    <property type="component" value="Unplaced"/>
</dbReference>
<dbReference type="GO" id="GO:0016787">
    <property type="term" value="F:hydrolase activity"/>
    <property type="evidence" value="ECO:0007669"/>
    <property type="project" value="UniProtKB-KW"/>
</dbReference>
<evidence type="ECO:0000256" key="17">
    <source>
        <dbReference type="ARBA" id="ARBA00076451"/>
    </source>
</evidence>
<comment type="catalytic activity">
    <reaction evidence="13">
        <text>an N-acyl-1,2-diacyl-sn-glycero-3-phosphoethanolamine + H2O = N,1-diacyl-sn-glycero-3-phosphoethanolamine + a fatty acid + H(+)</text>
        <dbReference type="Rhea" id="RHEA:45460"/>
        <dbReference type="ChEBI" id="CHEBI:15377"/>
        <dbReference type="ChEBI" id="CHEBI:15378"/>
        <dbReference type="ChEBI" id="CHEBI:28868"/>
        <dbReference type="ChEBI" id="CHEBI:62537"/>
        <dbReference type="ChEBI" id="CHEBI:85216"/>
    </reaction>
    <physiologicalReaction direction="left-to-right" evidence="13">
        <dbReference type="Rhea" id="RHEA:45461"/>
    </physiologicalReaction>
</comment>
<comment type="function">
    <text evidence="15">Lysophospholipase selective for N-acyl phosphatidylethanolamine (NAPE). Contributes to the biosynthesis of N-acyl ethanolamines, including the endocannabinoid anandamide by hydrolyzing the sn-1 and sn-2 acyl chains from N-acyl phosphatidylethanolamine (NAPE) generating glycerophospho-N-acyl ethanolamine (GP-NAE), an intermediate for N-acyl ethanolamine biosynthesis. Hydrolyzes substrates bearing saturated, monounsaturated, polyunsaturated N-acyl chains. Shows no significant activity towards other lysophospholipids, including lysophosphatidylcholine, lysophosphatidylethanolamine and lysophosphatidylserine.</text>
</comment>
<accession>A0A4X1V0T3</accession>
<dbReference type="AlphaFoldDB" id="A0A4X1V0T3"/>
<dbReference type="Ensembl" id="ENSSSCT00070041920.1">
    <property type="protein sequence ID" value="ENSSSCP00070035211.1"/>
    <property type="gene ID" value="ENSSSCG00070021092.1"/>
</dbReference>
<comment type="catalytic activity">
    <reaction evidence="5">
        <text>N-hexadecanoyl-1,2-di-(9Z-octadecenoyl)-sn-glycero-3-phosphoethanolamine + H2O = N-hexadecanoyl-1-(9Z-octadecenoyl)-sn-glycero-3-phosphoethanolamine + (9Z)-octadecenoate + H(+)</text>
        <dbReference type="Rhea" id="RHEA:45424"/>
        <dbReference type="ChEBI" id="CHEBI:15377"/>
        <dbReference type="ChEBI" id="CHEBI:15378"/>
        <dbReference type="ChEBI" id="CHEBI:30823"/>
        <dbReference type="ChEBI" id="CHEBI:78097"/>
        <dbReference type="ChEBI" id="CHEBI:85217"/>
    </reaction>
    <physiologicalReaction direction="left-to-right" evidence="5">
        <dbReference type="Rhea" id="RHEA:45425"/>
    </physiologicalReaction>
</comment>
<dbReference type="GO" id="GO:0006650">
    <property type="term" value="P:glycerophospholipid metabolic process"/>
    <property type="evidence" value="ECO:0007669"/>
    <property type="project" value="UniProtKB-ARBA"/>
</dbReference>
<dbReference type="FunFam" id="3.40.50.1820:FF:000044">
    <property type="entry name" value="Abhydrolase domain containing 4"/>
    <property type="match status" value="1"/>
</dbReference>
<reference evidence="21" key="2">
    <citation type="submission" date="2025-05" db="UniProtKB">
        <authorList>
            <consortium name="Ensembl"/>
        </authorList>
    </citation>
    <scope>IDENTIFICATION</scope>
</reference>
<comment type="catalytic activity">
    <reaction evidence="8">
        <text>N,1-diacyl-sn-glycero-3-phosphoethanolamine + H2O = N-acyl-sn-glycero-3-phosphoethanolamine + a fatty acid + H(+)</text>
        <dbReference type="Rhea" id="RHEA:45420"/>
        <dbReference type="ChEBI" id="CHEBI:15377"/>
        <dbReference type="ChEBI" id="CHEBI:15378"/>
        <dbReference type="ChEBI" id="CHEBI:28868"/>
        <dbReference type="ChEBI" id="CHEBI:85216"/>
        <dbReference type="ChEBI" id="CHEBI:85225"/>
    </reaction>
    <physiologicalReaction direction="left-to-right" evidence="8">
        <dbReference type="Rhea" id="RHEA:45421"/>
    </physiologicalReaction>
</comment>
<evidence type="ECO:0000256" key="11">
    <source>
        <dbReference type="ARBA" id="ARBA00051548"/>
    </source>
</evidence>
<dbReference type="InterPro" id="IPR029058">
    <property type="entry name" value="AB_hydrolase_fold"/>
</dbReference>
<evidence type="ECO:0000256" key="12">
    <source>
        <dbReference type="ARBA" id="ARBA00051976"/>
    </source>
</evidence>
<dbReference type="PRINTS" id="PR00111">
    <property type="entry name" value="ABHYDROLASE"/>
</dbReference>
<evidence type="ECO:0000256" key="9">
    <source>
        <dbReference type="ARBA" id="ARBA00050998"/>
    </source>
</evidence>
<comment type="catalytic activity">
    <reaction evidence="9">
        <text>N-eicosanoyl-1-(9Z-octadecenoyl)-sn-glycero-3-phosphoethanolamine + H2O = N-eicosanoyl-sn-glycero-3-phosphoethanolamine + (9Z)-octadecenoate + H(+)</text>
        <dbReference type="Rhea" id="RHEA:45392"/>
        <dbReference type="ChEBI" id="CHEBI:15377"/>
        <dbReference type="ChEBI" id="CHEBI:15378"/>
        <dbReference type="ChEBI" id="CHEBI:30823"/>
        <dbReference type="ChEBI" id="CHEBI:85221"/>
        <dbReference type="ChEBI" id="CHEBI:85228"/>
    </reaction>
    <physiologicalReaction direction="left-to-right" evidence="9">
        <dbReference type="Rhea" id="RHEA:45393"/>
    </physiologicalReaction>
</comment>
<comment type="catalytic activity">
    <reaction evidence="11">
        <text>N-(5Z,8Z,11Z,14Z-eicosatetraenoyl)-1-(9Z-octadecenoyl)-sn-glycero-3-phosphoethanolamine + H2O = N-(5Z,8Z,11Z,14Z-eicosatetraenoyl)-sn-glycero-3-phosphoethanolamine + (9Z)-octadecenoate + H(+)</text>
        <dbReference type="Rhea" id="RHEA:45400"/>
        <dbReference type="ChEBI" id="CHEBI:15377"/>
        <dbReference type="ChEBI" id="CHEBI:15378"/>
        <dbReference type="ChEBI" id="CHEBI:30823"/>
        <dbReference type="ChEBI" id="CHEBI:85223"/>
        <dbReference type="ChEBI" id="CHEBI:85230"/>
    </reaction>
    <physiologicalReaction direction="left-to-right" evidence="11">
        <dbReference type="Rhea" id="RHEA:45401"/>
    </physiologicalReaction>
</comment>
<proteinExistence type="inferred from homology"/>
<dbReference type="PANTHER" id="PTHR42886">
    <property type="entry name" value="RE40534P-RELATED"/>
    <property type="match status" value="1"/>
</dbReference>
<feature type="region of interest" description="Disordered" evidence="19">
    <location>
        <begin position="1"/>
        <end position="30"/>
    </location>
</feature>
<evidence type="ECO:0000256" key="16">
    <source>
        <dbReference type="ARBA" id="ARBA00068782"/>
    </source>
</evidence>
<dbReference type="Proteomes" id="UP000314985">
    <property type="component" value="Chromosome 7"/>
</dbReference>
<dbReference type="GO" id="GO:0016042">
    <property type="term" value="P:lipid catabolic process"/>
    <property type="evidence" value="ECO:0007669"/>
    <property type="project" value="UniProtKB-KW"/>
</dbReference>
<evidence type="ECO:0000256" key="5">
    <source>
        <dbReference type="ARBA" id="ARBA00048221"/>
    </source>
</evidence>
<evidence type="ECO:0000256" key="1">
    <source>
        <dbReference type="ARBA" id="ARBA00022801"/>
    </source>
</evidence>
<evidence type="ECO:0000256" key="8">
    <source>
        <dbReference type="ARBA" id="ARBA00050883"/>
    </source>
</evidence>
<evidence type="ECO:0000313" key="21">
    <source>
        <dbReference type="Ensembl" id="ENSSSCP00070035211.1"/>
    </source>
</evidence>
<dbReference type="InterPro" id="IPR000073">
    <property type="entry name" value="AB_hydrolase_1"/>
</dbReference>
<keyword evidence="2" id="KW-0442">Lipid degradation</keyword>
<evidence type="ECO:0000256" key="19">
    <source>
        <dbReference type="SAM" id="MobiDB-lite"/>
    </source>
</evidence>
<keyword evidence="3" id="KW-0443">Lipid metabolism</keyword>
<evidence type="ECO:0000256" key="3">
    <source>
        <dbReference type="ARBA" id="ARBA00023098"/>
    </source>
</evidence>
<evidence type="ECO:0000259" key="20">
    <source>
        <dbReference type="Pfam" id="PF00561"/>
    </source>
</evidence>
<dbReference type="SUPFAM" id="SSF53474">
    <property type="entry name" value="alpha/beta-Hydrolases"/>
    <property type="match status" value="1"/>
</dbReference>
<comment type="catalytic activity">
    <reaction evidence="12">
        <text>1-O-(1Z-octadecenoyl)-2-(9Z-octadecenoyl)-sn-glycero-3-phospho-N-hexadecanoyl-ethanolamine + H2O = 1-O-(1Z-octadecenyl)-sn-glycero-3-phospho-N-hexadecanoyl-ethanolamine + (9Z)-octadecenoate + H(+)</text>
        <dbReference type="Rhea" id="RHEA:55240"/>
        <dbReference type="ChEBI" id="CHEBI:15377"/>
        <dbReference type="ChEBI" id="CHEBI:15378"/>
        <dbReference type="ChEBI" id="CHEBI:30823"/>
        <dbReference type="ChEBI" id="CHEBI:137009"/>
        <dbReference type="ChEBI" id="CHEBI:138663"/>
    </reaction>
    <physiologicalReaction direction="left-to-right" evidence="12">
        <dbReference type="Rhea" id="RHEA:55241"/>
    </physiologicalReaction>
</comment>
<dbReference type="PANTHER" id="PTHR42886:SF21">
    <property type="entry name" value="(LYSO)-N-ACYLPHOSPHATIDYLETHANOLAMINE LIPASE"/>
    <property type="match status" value="1"/>
</dbReference>
<evidence type="ECO:0000256" key="14">
    <source>
        <dbReference type="ARBA" id="ARBA00052688"/>
    </source>
</evidence>
<evidence type="ECO:0000256" key="10">
    <source>
        <dbReference type="ARBA" id="ARBA00051149"/>
    </source>
</evidence>
<feature type="compositionally biased region" description="Basic residues" evidence="19">
    <location>
        <begin position="1"/>
        <end position="13"/>
    </location>
</feature>
<evidence type="ECO:0000256" key="6">
    <source>
        <dbReference type="ARBA" id="ARBA00050206"/>
    </source>
</evidence>
<reference evidence="21 22" key="1">
    <citation type="submission" date="2017-08" db="EMBL/GenBank/DDBJ databases">
        <title>USMARCv1.0.</title>
        <authorList>
            <person name="Hannum G.I."/>
            <person name="Koren S."/>
            <person name="Schroeder S.G."/>
            <person name="Chin S.C."/>
            <person name="Nonneman D.J."/>
            <person name="Becker S.A."/>
            <person name="Rosen B.D."/>
            <person name="Bickhart D.M."/>
            <person name="Putnam N.H."/>
            <person name="Green R.E."/>
            <person name="Tuggle C.K."/>
            <person name="Liu H."/>
            <person name="Rohrer G.A."/>
            <person name="Warr A."/>
            <person name="Hall R."/>
            <person name="Kim K."/>
            <person name="Hume D.A."/>
            <person name="Talbot R."/>
            <person name="Chow W."/>
            <person name="Howe K."/>
            <person name="Schwartz A.S."/>
            <person name="Watson M."/>
            <person name="Archibald A.L."/>
            <person name="Phillippy A.M."/>
            <person name="Smith T.P.L."/>
        </authorList>
    </citation>
    <scope>NUCLEOTIDE SEQUENCE [LARGE SCALE GENOMIC DNA]</scope>
</reference>
<keyword evidence="1" id="KW-0378">Hydrolase</keyword>
<evidence type="ECO:0000256" key="7">
    <source>
        <dbReference type="ARBA" id="ARBA00050487"/>
    </source>
</evidence>
<evidence type="ECO:0000256" key="18">
    <source>
        <dbReference type="ARBA" id="ARBA00081215"/>
    </source>
</evidence>
<evidence type="ECO:0000256" key="2">
    <source>
        <dbReference type="ARBA" id="ARBA00022963"/>
    </source>
</evidence>
<comment type="similarity">
    <text evidence="4">Belongs to the peptidase S33 family. ABHD4/ABHD5 subfamily.</text>
</comment>
<comment type="catalytic activity">
    <reaction evidence="14">
        <text>1-octadecanoyl-2-(9Z-octadecenoyl)-sn-glycero-3-phospho-(N-hexadecanoyl)-serine + H2O = 1-octadecanoyl-2-hydroxy-sn-glycero-3-phospho-(N-hexadecanoyl)-serine + (9Z)-octadecenoate + H(+)</text>
        <dbReference type="Rhea" id="RHEA:55236"/>
        <dbReference type="ChEBI" id="CHEBI:15377"/>
        <dbReference type="ChEBI" id="CHEBI:15378"/>
        <dbReference type="ChEBI" id="CHEBI:30823"/>
        <dbReference type="ChEBI" id="CHEBI:138661"/>
        <dbReference type="ChEBI" id="CHEBI:138662"/>
    </reaction>
    <physiologicalReaction direction="left-to-right" evidence="14">
        <dbReference type="Rhea" id="RHEA:55237"/>
    </physiologicalReaction>
</comment>
<sequence>MPQVRPLKRKKEKNNKGNTRGAGTTKIGKPKKYAKDYRDSSVTLIIRGWLSCEGLGSFGTTLTAPKYATRITVLFCEGLRDTSRVLCPAVQPVLGPRLPAQGAGHAPLCYPTLFWVSWCWRQVEGWAGSARPGRACLLWLMIWSSSLQNKFLARYVSLPNQNKIWTVTVSPELRDRTPLVMVHGFGGGVGLWILNMDSLSARRTLHTFDLLGFGRSSRPTFPRDPEGAEDEFVTSIETWRETMGIPSMILLGHSLGGFLATSYSIKYPDRVKHLILVDPWGFPLRPTDPSEIRAPPTWVKAVASVLGRSNPLAVLRVAGPWGPGLVQRFRPDFKRKFADFFEDDTISEYIYHCNAQNPSGETAFKAMMESFGWARRPMLERIHLIRKDVPITMIYGANTWIDTSTGKKVKLQRPDSYVRDLEIEGASHHVYADQPHIFNAVVEEICDSVD</sequence>
<comment type="catalytic activity">
    <reaction evidence="6">
        <text>N-hexadecanoyl-1-(9Z-octadecenoyl)-sn-glycero-3-phosphoethanolamine + H2O = N-hexadecanoyl-sn-glycero-3-phosphoethanolamine + (9Z)-octadecenoate + H(+)</text>
        <dbReference type="Rhea" id="RHEA:45384"/>
        <dbReference type="ChEBI" id="CHEBI:15377"/>
        <dbReference type="ChEBI" id="CHEBI:15378"/>
        <dbReference type="ChEBI" id="CHEBI:30823"/>
        <dbReference type="ChEBI" id="CHEBI:85217"/>
        <dbReference type="ChEBI" id="CHEBI:85226"/>
    </reaction>
    <physiologicalReaction direction="left-to-right" evidence="6">
        <dbReference type="Rhea" id="RHEA:45385"/>
    </physiologicalReaction>
</comment>
<evidence type="ECO:0000256" key="4">
    <source>
        <dbReference type="ARBA" id="ARBA00038097"/>
    </source>
</evidence>
<organism evidence="21 22">
    <name type="scientific">Sus scrofa</name>
    <name type="common">Pig</name>
    <dbReference type="NCBI Taxonomy" id="9823"/>
    <lineage>
        <taxon>Eukaryota</taxon>
        <taxon>Metazoa</taxon>
        <taxon>Chordata</taxon>
        <taxon>Craniata</taxon>
        <taxon>Vertebrata</taxon>
        <taxon>Euteleostomi</taxon>
        <taxon>Mammalia</taxon>
        <taxon>Eutheria</taxon>
        <taxon>Laurasiatheria</taxon>
        <taxon>Artiodactyla</taxon>
        <taxon>Suina</taxon>
        <taxon>Suidae</taxon>
        <taxon>Sus</taxon>
    </lineage>
</organism>
<name>A0A4X1V0T3_PIG</name>
<evidence type="ECO:0000313" key="22">
    <source>
        <dbReference type="Proteomes" id="UP000314985"/>
    </source>
</evidence>
<protein>
    <recommendedName>
        <fullName evidence="16">(Lyso)-N-acylphosphatidylethanolamine lipase</fullName>
    </recommendedName>
    <alternativeName>
        <fullName evidence="17">Alpha/beta hydrolase domain-containing protein 4</fullName>
    </alternativeName>
    <alternativeName>
        <fullName evidence="18">Alpha/beta-hydrolase 4</fullName>
    </alternativeName>
</protein>
<dbReference type="Pfam" id="PF00561">
    <property type="entry name" value="Abhydrolase_1"/>
    <property type="match status" value="1"/>
</dbReference>
<dbReference type="Gene3D" id="3.40.50.1820">
    <property type="entry name" value="alpha/beta hydrolase"/>
    <property type="match status" value="1"/>
</dbReference>